<dbReference type="Pfam" id="PF07495">
    <property type="entry name" value="Y_Y_Y"/>
    <property type="match status" value="1"/>
</dbReference>
<dbReference type="EMBL" id="BMDQ01000002">
    <property type="protein sequence ID" value="GGI57651.1"/>
    <property type="molecule type" value="Genomic_DNA"/>
</dbReference>
<dbReference type="EC" id="2.7.13.3" evidence="2"/>
<dbReference type="SMART" id="SM00387">
    <property type="entry name" value="HATPase_c"/>
    <property type="match status" value="1"/>
</dbReference>
<keyword evidence="3" id="KW-0597">Phosphoprotein</keyword>
<dbReference type="Gene3D" id="2.60.40.10">
    <property type="entry name" value="Immunoglobulins"/>
    <property type="match status" value="1"/>
</dbReference>
<dbReference type="InterPro" id="IPR011123">
    <property type="entry name" value="Y_Y_Y"/>
</dbReference>
<dbReference type="InterPro" id="IPR003594">
    <property type="entry name" value="HATPase_dom"/>
</dbReference>
<proteinExistence type="predicted"/>
<feature type="transmembrane region" description="Helical" evidence="9">
    <location>
        <begin position="721"/>
        <end position="740"/>
    </location>
</feature>
<dbReference type="InterPro" id="IPR013783">
    <property type="entry name" value="Ig-like_fold"/>
</dbReference>
<keyword evidence="7" id="KW-0067">ATP-binding</keyword>
<dbReference type="Pfam" id="PF02518">
    <property type="entry name" value="HATPase_c"/>
    <property type="match status" value="1"/>
</dbReference>
<evidence type="ECO:0000256" key="6">
    <source>
        <dbReference type="ARBA" id="ARBA00022777"/>
    </source>
</evidence>
<dbReference type="PANTHER" id="PTHR24421:SF10">
    <property type="entry name" value="NITRATE_NITRITE SENSOR PROTEIN NARQ"/>
    <property type="match status" value="1"/>
</dbReference>
<evidence type="ECO:0000256" key="4">
    <source>
        <dbReference type="ARBA" id="ARBA00022679"/>
    </source>
</evidence>
<keyword evidence="12" id="KW-1185">Reference proteome</keyword>
<dbReference type="Gene3D" id="2.130.10.10">
    <property type="entry name" value="YVTN repeat-like/Quinoprotein amine dehydrogenase"/>
    <property type="match status" value="1"/>
</dbReference>
<evidence type="ECO:0000313" key="11">
    <source>
        <dbReference type="EMBL" id="GGI57651.1"/>
    </source>
</evidence>
<accession>A0ABQ2BYR0</accession>
<evidence type="ECO:0000256" key="7">
    <source>
        <dbReference type="ARBA" id="ARBA00022840"/>
    </source>
</evidence>
<dbReference type="PROSITE" id="PS50109">
    <property type="entry name" value="HIS_KIN"/>
    <property type="match status" value="1"/>
</dbReference>
<keyword evidence="5" id="KW-0547">Nucleotide-binding</keyword>
<protein>
    <recommendedName>
        <fullName evidence="2">histidine kinase</fullName>
        <ecNumber evidence="2">2.7.13.3</ecNumber>
    </recommendedName>
</protein>
<keyword evidence="9" id="KW-0472">Membrane</keyword>
<dbReference type="InterPro" id="IPR015943">
    <property type="entry name" value="WD40/YVTN_repeat-like_dom_sf"/>
</dbReference>
<sequence length="949" mass="109422">MCYDNDGFLWLGGIDNDIRTIISNNKELGLLRFDGTTFHNITIPNLSKSTNSVTQLYKRTDGKIIITFNTESKEKMVLLDPYTIEFKTLQLDASSFSKVFSYKEKDYILTKKGKLLTLNEIRESFVLNPVFSFYNNVPQRFKLDSSTELIFDQNYCLIGDDNFPIIITDWNGNILKQYSNDTFRRNRDIAKKKFWIAEAFKYKAKNYTIIDSEDELYTVNFEMLNVKPTKKTIHLENILKTFEDKKRNHIILSSKENSIIFQKIEGDSLVTLCTDNTLKNATVIEAFSEDLNNELWLYYNNNLHQYTFRNTSVTNYLKEYQIRAIKQKDAENIIVATESNGWFNLNTQTQTTKPITITEDGNSVTLSSRNIIIRDSVIWSHSYGNILKLNTKDYTAKSFRHYPIRNIKALNDSILVYSTAGYNLMQFNTNTEKHEALLATDSLVVFDIAIKDNLILGATDKGILKYDINDKSNTFYNNLQDNFVFMCSEDDKGNPLFGTRSGYIYQYSSKNESFNIVYEDELNAGIAGVIIDGDTWWVNTFNGVVAFNRKANSSYRFSEKDGFTHNEGNRYSALKTNDGIFFGTLKGLNFFNPNDIKPRENNSELRLLKANFYNENTKEYKDVYSRAVLDSYEAIVLPPENRALELNFALKDNLGLSNAYFYRYRLNQNKWIDLKSQNFIQFPNLEAGIYKLEIEALNYSKEKIGTSLIIPIKSTAFFYKTWWFITFLSLIIIGVLLYFLRQFQLRKRLQDQFALDLIQSQEDERKRIARELHDSVSQQLTLIKRKAQSNAQSEISELTNNTLEEVRHISRGLFPPLLKQLGFTESVEQLAIDIDENNELFVSTDIENIDDDLTDENALHLYRFVQECINNSLKHAGAKAISISIEKEKDVILVLIKDNGKGFDVSSAKNKTSLGLKTLEERIKILNGELSIESKSGKGTTTKAKIHLS</sequence>
<keyword evidence="6" id="KW-0418">Kinase</keyword>
<evidence type="ECO:0000256" key="3">
    <source>
        <dbReference type="ARBA" id="ARBA00022553"/>
    </source>
</evidence>
<dbReference type="InterPro" id="IPR011712">
    <property type="entry name" value="Sig_transdc_His_kin_sub3_dim/P"/>
</dbReference>
<feature type="domain" description="Histidine kinase" evidence="10">
    <location>
        <begin position="767"/>
        <end position="949"/>
    </location>
</feature>
<comment type="catalytic activity">
    <reaction evidence="1">
        <text>ATP + protein L-histidine = ADP + protein N-phospho-L-histidine.</text>
        <dbReference type="EC" id="2.7.13.3"/>
    </reaction>
</comment>
<evidence type="ECO:0000256" key="1">
    <source>
        <dbReference type="ARBA" id="ARBA00000085"/>
    </source>
</evidence>
<keyword evidence="9" id="KW-1133">Transmembrane helix</keyword>
<dbReference type="InterPro" id="IPR005467">
    <property type="entry name" value="His_kinase_dom"/>
</dbReference>
<name>A0ABQ2BYR0_9FLAO</name>
<dbReference type="CDD" id="cd16917">
    <property type="entry name" value="HATPase_UhpB-NarQ-NarX-like"/>
    <property type="match status" value="1"/>
</dbReference>
<keyword evidence="4" id="KW-0808">Transferase</keyword>
<evidence type="ECO:0000256" key="2">
    <source>
        <dbReference type="ARBA" id="ARBA00012438"/>
    </source>
</evidence>
<evidence type="ECO:0000256" key="9">
    <source>
        <dbReference type="SAM" id="Phobius"/>
    </source>
</evidence>
<reference evidence="12" key="1">
    <citation type="journal article" date="2019" name="Int. J. Syst. Evol. Microbiol.">
        <title>The Global Catalogue of Microorganisms (GCM) 10K type strain sequencing project: providing services to taxonomists for standard genome sequencing and annotation.</title>
        <authorList>
            <consortium name="The Broad Institute Genomics Platform"/>
            <consortium name="The Broad Institute Genome Sequencing Center for Infectious Disease"/>
            <person name="Wu L."/>
            <person name="Ma J."/>
        </authorList>
    </citation>
    <scope>NUCLEOTIDE SEQUENCE [LARGE SCALE GENOMIC DNA]</scope>
    <source>
        <strain evidence="12">CCM 8681</strain>
    </source>
</reference>
<dbReference type="Gene3D" id="3.30.565.10">
    <property type="entry name" value="Histidine kinase-like ATPase, C-terminal domain"/>
    <property type="match status" value="1"/>
</dbReference>
<evidence type="ECO:0000313" key="12">
    <source>
        <dbReference type="Proteomes" id="UP000624701"/>
    </source>
</evidence>
<evidence type="ECO:0000256" key="5">
    <source>
        <dbReference type="ARBA" id="ARBA00022741"/>
    </source>
</evidence>
<dbReference type="Gene3D" id="1.20.5.1930">
    <property type="match status" value="1"/>
</dbReference>
<keyword evidence="9" id="KW-0812">Transmembrane</keyword>
<keyword evidence="8" id="KW-0902">Two-component regulatory system</keyword>
<dbReference type="Proteomes" id="UP000624701">
    <property type="component" value="Unassembled WGS sequence"/>
</dbReference>
<evidence type="ECO:0000259" key="10">
    <source>
        <dbReference type="PROSITE" id="PS50109"/>
    </source>
</evidence>
<dbReference type="SUPFAM" id="SSF101898">
    <property type="entry name" value="NHL repeat"/>
    <property type="match status" value="1"/>
</dbReference>
<organism evidence="11 12">
    <name type="scientific">Winogradskyella haliclonae</name>
    <dbReference type="NCBI Taxonomy" id="2048558"/>
    <lineage>
        <taxon>Bacteria</taxon>
        <taxon>Pseudomonadati</taxon>
        <taxon>Bacteroidota</taxon>
        <taxon>Flavobacteriia</taxon>
        <taxon>Flavobacteriales</taxon>
        <taxon>Flavobacteriaceae</taxon>
        <taxon>Winogradskyella</taxon>
    </lineage>
</organism>
<dbReference type="InterPro" id="IPR036890">
    <property type="entry name" value="HATPase_C_sf"/>
</dbReference>
<dbReference type="Pfam" id="PF07730">
    <property type="entry name" value="HisKA_3"/>
    <property type="match status" value="1"/>
</dbReference>
<dbReference type="InterPro" id="IPR050482">
    <property type="entry name" value="Sensor_HK_TwoCompSys"/>
</dbReference>
<gene>
    <name evidence="11" type="ORF">GCM10011444_19600</name>
</gene>
<comment type="caution">
    <text evidence="11">The sequence shown here is derived from an EMBL/GenBank/DDBJ whole genome shotgun (WGS) entry which is preliminary data.</text>
</comment>
<dbReference type="SUPFAM" id="SSF55874">
    <property type="entry name" value="ATPase domain of HSP90 chaperone/DNA topoisomerase II/histidine kinase"/>
    <property type="match status" value="1"/>
</dbReference>
<evidence type="ECO:0000256" key="8">
    <source>
        <dbReference type="ARBA" id="ARBA00023012"/>
    </source>
</evidence>
<dbReference type="PANTHER" id="PTHR24421">
    <property type="entry name" value="NITRATE/NITRITE SENSOR PROTEIN NARX-RELATED"/>
    <property type="match status" value="1"/>
</dbReference>